<dbReference type="Proteomes" id="UP000182135">
    <property type="component" value="Unassembled WGS sequence"/>
</dbReference>
<dbReference type="EMBL" id="FOOE01000006">
    <property type="protein sequence ID" value="SFF68294.1"/>
    <property type="molecule type" value="Genomic_DNA"/>
</dbReference>
<organism evidence="3 4">
    <name type="scientific">Clostridium cadaveris</name>
    <dbReference type="NCBI Taxonomy" id="1529"/>
    <lineage>
        <taxon>Bacteria</taxon>
        <taxon>Bacillati</taxon>
        <taxon>Bacillota</taxon>
        <taxon>Clostridia</taxon>
        <taxon>Eubacteriales</taxon>
        <taxon>Clostridiaceae</taxon>
        <taxon>Clostridium</taxon>
    </lineage>
</organism>
<evidence type="ECO:0000313" key="3">
    <source>
        <dbReference type="EMBL" id="SFF68294.1"/>
    </source>
</evidence>
<keyword evidence="2" id="KW-0812">Transmembrane</keyword>
<feature type="transmembrane region" description="Helical" evidence="2">
    <location>
        <begin position="34"/>
        <end position="51"/>
    </location>
</feature>
<keyword evidence="4" id="KW-1185">Reference proteome</keyword>
<keyword evidence="2" id="KW-1133">Transmembrane helix</keyword>
<keyword evidence="2" id="KW-0472">Membrane</keyword>
<feature type="compositionally biased region" description="Basic and acidic residues" evidence="1">
    <location>
        <begin position="74"/>
        <end position="87"/>
    </location>
</feature>
<feature type="transmembrane region" description="Helical" evidence="2">
    <location>
        <begin position="6"/>
        <end position="25"/>
    </location>
</feature>
<accession>A0A1I2KMT9</accession>
<evidence type="ECO:0000256" key="2">
    <source>
        <dbReference type="SAM" id="Phobius"/>
    </source>
</evidence>
<proteinExistence type="predicted"/>
<name>A0A1I2KMT9_9CLOT</name>
<evidence type="ECO:0000256" key="1">
    <source>
        <dbReference type="SAM" id="MobiDB-lite"/>
    </source>
</evidence>
<evidence type="ECO:0000313" key="4">
    <source>
        <dbReference type="Proteomes" id="UP000182135"/>
    </source>
</evidence>
<feature type="region of interest" description="Disordered" evidence="1">
    <location>
        <begin position="68"/>
        <end position="87"/>
    </location>
</feature>
<protein>
    <submittedName>
        <fullName evidence="3">Uncharacterized protein</fullName>
    </submittedName>
</protein>
<dbReference type="AlphaFoldDB" id="A0A1I2KMT9"/>
<reference evidence="3 4" key="1">
    <citation type="submission" date="2016-10" db="EMBL/GenBank/DDBJ databases">
        <authorList>
            <person name="de Groot N.N."/>
        </authorList>
    </citation>
    <scope>NUCLEOTIDE SEQUENCE [LARGE SCALE GENOMIC DNA]</scope>
    <source>
        <strain evidence="3 4">NLAE-zl-G419</strain>
    </source>
</reference>
<gene>
    <name evidence="3" type="ORF">SAMN04487885_106128</name>
</gene>
<dbReference type="RefSeq" id="WP_027639490.1">
    <property type="nucleotide sequence ID" value="NZ_FOOE01000006.1"/>
</dbReference>
<sequence length="198" mass="22539">MYLAIGRIAFAVFAILGILSVISIFNKKFRNKKVYIGLVCALMISIIFVNVDMKSKEKIKKPTVTTTTISTNTNDKKEESKPEKKKVDKDKLKTDIDKIVTQDLKGKSYSLDLLTPSKNADQGYIISIQVDNAKFTQEDACKKYANEFLSALSKMESVYSVDMNFISNSKLTFGFRIEDWNSVKNNDNKLQNVEFQKF</sequence>